<protein>
    <submittedName>
        <fullName evidence="2">Uncharacterized protein</fullName>
    </submittedName>
</protein>
<evidence type="ECO:0000313" key="3">
    <source>
        <dbReference type="Proteomes" id="UP000244722"/>
    </source>
</evidence>
<name>A0A2T7A5V2_TUBBO</name>
<dbReference type="Proteomes" id="UP000244722">
    <property type="component" value="Unassembled WGS sequence"/>
</dbReference>
<reference evidence="2 3" key="1">
    <citation type="submission" date="2017-04" db="EMBL/GenBank/DDBJ databases">
        <title>Draft genome sequence of Tuber borchii Vittad., a whitish edible truffle.</title>
        <authorList>
            <consortium name="DOE Joint Genome Institute"/>
            <person name="Murat C."/>
            <person name="Kuo A."/>
            <person name="Barry K.W."/>
            <person name="Clum A."/>
            <person name="Dockter R.B."/>
            <person name="Fauchery L."/>
            <person name="Iotti M."/>
            <person name="Kohler A."/>
            <person name="Labutti K."/>
            <person name="Lindquist E.A."/>
            <person name="Lipzen A."/>
            <person name="Ohm R.A."/>
            <person name="Wang M."/>
            <person name="Grigoriev I.V."/>
            <person name="Zambonelli A."/>
            <person name="Martin F.M."/>
        </authorList>
    </citation>
    <scope>NUCLEOTIDE SEQUENCE [LARGE SCALE GENOMIC DNA]</scope>
    <source>
        <strain evidence="2 3">Tbo3840</strain>
    </source>
</reference>
<comment type="caution">
    <text evidence="2">The sequence shown here is derived from an EMBL/GenBank/DDBJ whole genome shotgun (WGS) entry which is preliminary data.</text>
</comment>
<feature type="compositionally biased region" description="Basic and acidic residues" evidence="1">
    <location>
        <begin position="49"/>
        <end position="62"/>
    </location>
</feature>
<accession>A0A2T7A5V2</accession>
<feature type="region of interest" description="Disordered" evidence="1">
    <location>
        <begin position="40"/>
        <end position="68"/>
    </location>
</feature>
<sequence>MSYLEGFTFLMIETVFSTLKLSLPPPYLDPYECVKEVRASNAPYKQPRNKSESSGDRHCDEKKKKKTSGQVSFFWQNLMARCAT</sequence>
<evidence type="ECO:0000256" key="1">
    <source>
        <dbReference type="SAM" id="MobiDB-lite"/>
    </source>
</evidence>
<dbReference type="AlphaFoldDB" id="A0A2T7A5V2"/>
<organism evidence="2 3">
    <name type="scientific">Tuber borchii</name>
    <name type="common">White truffle</name>
    <dbReference type="NCBI Taxonomy" id="42251"/>
    <lineage>
        <taxon>Eukaryota</taxon>
        <taxon>Fungi</taxon>
        <taxon>Dikarya</taxon>
        <taxon>Ascomycota</taxon>
        <taxon>Pezizomycotina</taxon>
        <taxon>Pezizomycetes</taxon>
        <taxon>Pezizales</taxon>
        <taxon>Tuberaceae</taxon>
        <taxon>Tuber</taxon>
    </lineage>
</organism>
<evidence type="ECO:0000313" key="2">
    <source>
        <dbReference type="EMBL" id="PUU83122.1"/>
    </source>
</evidence>
<dbReference type="EMBL" id="NESQ01000017">
    <property type="protein sequence ID" value="PUU83122.1"/>
    <property type="molecule type" value="Genomic_DNA"/>
</dbReference>
<keyword evidence="3" id="KW-1185">Reference proteome</keyword>
<proteinExistence type="predicted"/>
<gene>
    <name evidence="2" type="ORF">B9Z19DRAFT_1073468</name>
</gene>